<organism evidence="1 2">
    <name type="scientific">Saxophila tyrrhenica</name>
    <dbReference type="NCBI Taxonomy" id="1690608"/>
    <lineage>
        <taxon>Eukaryota</taxon>
        <taxon>Fungi</taxon>
        <taxon>Dikarya</taxon>
        <taxon>Ascomycota</taxon>
        <taxon>Pezizomycotina</taxon>
        <taxon>Dothideomycetes</taxon>
        <taxon>Dothideomycetidae</taxon>
        <taxon>Mycosphaerellales</taxon>
        <taxon>Extremaceae</taxon>
        <taxon>Saxophila</taxon>
    </lineage>
</organism>
<evidence type="ECO:0000313" key="1">
    <source>
        <dbReference type="EMBL" id="KAK5165159.1"/>
    </source>
</evidence>
<dbReference type="Proteomes" id="UP001337655">
    <property type="component" value="Unassembled WGS sequence"/>
</dbReference>
<dbReference type="GeneID" id="89930589"/>
<proteinExistence type="predicted"/>
<gene>
    <name evidence="1" type="ORF">LTR77_009257</name>
</gene>
<reference evidence="1 2" key="1">
    <citation type="submission" date="2023-08" db="EMBL/GenBank/DDBJ databases">
        <title>Black Yeasts Isolated from many extreme environments.</title>
        <authorList>
            <person name="Coleine C."/>
            <person name="Stajich J.E."/>
            <person name="Selbmann L."/>
        </authorList>
    </citation>
    <scope>NUCLEOTIDE SEQUENCE [LARGE SCALE GENOMIC DNA]</scope>
    <source>
        <strain evidence="1 2">CCFEE 5935</strain>
    </source>
</reference>
<dbReference type="EMBL" id="JAVRRT010000017">
    <property type="protein sequence ID" value="KAK5165159.1"/>
    <property type="molecule type" value="Genomic_DNA"/>
</dbReference>
<comment type="caution">
    <text evidence="1">The sequence shown here is derived from an EMBL/GenBank/DDBJ whole genome shotgun (WGS) entry which is preliminary data.</text>
</comment>
<dbReference type="RefSeq" id="XP_064655302.1">
    <property type="nucleotide sequence ID" value="XM_064806485.1"/>
</dbReference>
<keyword evidence="2" id="KW-1185">Reference proteome</keyword>
<evidence type="ECO:0000313" key="2">
    <source>
        <dbReference type="Proteomes" id="UP001337655"/>
    </source>
</evidence>
<protein>
    <submittedName>
        <fullName evidence="1">Uncharacterized protein</fullName>
    </submittedName>
</protein>
<name>A0AAV9NYQ6_9PEZI</name>
<dbReference type="AlphaFoldDB" id="A0AAV9NYQ6"/>
<accession>A0AAV9NYQ6</accession>
<sequence>MSDDNPAQEVAEDFINGQIDYVDVNALRNLGASDADMKQAIVDGARHIVGCCNRVLHMTRDSGGNDISTAGKSKWQQIGQDAMNGVVRNESTVNVFIACMQAVSKVGDWERTGLVRAI</sequence>